<dbReference type="OMA" id="PARIWYD"/>
<feature type="compositionally biased region" description="Acidic residues" evidence="5">
    <location>
        <begin position="1481"/>
        <end position="1490"/>
    </location>
</feature>
<evidence type="ECO:0000259" key="6">
    <source>
        <dbReference type="Pfam" id="PF09247"/>
    </source>
</evidence>
<feature type="compositionally biased region" description="Acidic residues" evidence="5">
    <location>
        <begin position="1599"/>
        <end position="1615"/>
    </location>
</feature>
<dbReference type="FunFam" id="1.10.1100.10:FF:000001">
    <property type="entry name" value="Transcription initiation factor TFIID subunit"/>
    <property type="match status" value="1"/>
</dbReference>
<feature type="compositionally biased region" description="Acidic residues" evidence="5">
    <location>
        <begin position="120"/>
        <end position="130"/>
    </location>
</feature>
<feature type="compositionally biased region" description="Acidic residues" evidence="5">
    <location>
        <begin position="1454"/>
        <end position="1468"/>
    </location>
</feature>
<dbReference type="InterPro" id="IPR041670">
    <property type="entry name" value="Znf-CCHC_6"/>
</dbReference>
<evidence type="ECO:0000256" key="2">
    <source>
        <dbReference type="ARBA" id="ARBA00023015"/>
    </source>
</evidence>
<reference evidence="9" key="1">
    <citation type="submission" date="2025-08" db="UniProtKB">
        <authorList>
            <consortium name="Ensembl"/>
        </authorList>
    </citation>
    <scope>IDENTIFICATION</scope>
</reference>
<dbReference type="InterPro" id="IPR022591">
    <property type="entry name" value="TAF1_HAT_dom"/>
</dbReference>
<dbReference type="GO" id="GO:0005669">
    <property type="term" value="C:transcription factor TFIID complex"/>
    <property type="evidence" value="ECO:0007669"/>
    <property type="project" value="InterPro"/>
</dbReference>
<feature type="domain" description="Zinc knuckle" evidence="8">
    <location>
        <begin position="1318"/>
        <end position="1359"/>
    </location>
</feature>
<dbReference type="Pfam" id="PF12157">
    <property type="entry name" value="DUF3591"/>
    <property type="match status" value="1"/>
</dbReference>
<evidence type="ECO:0000256" key="1">
    <source>
        <dbReference type="ARBA" id="ARBA00004123"/>
    </source>
</evidence>
<feature type="compositionally biased region" description="Basic and acidic residues" evidence="5">
    <location>
        <begin position="1538"/>
        <end position="1549"/>
    </location>
</feature>
<dbReference type="GO" id="GO:0051123">
    <property type="term" value="P:RNA polymerase II preinitiation complex assembly"/>
    <property type="evidence" value="ECO:0007669"/>
    <property type="project" value="TreeGrafter"/>
</dbReference>
<dbReference type="SUPFAM" id="SSF47055">
    <property type="entry name" value="TAF(II)230 TBP-binding fragment"/>
    <property type="match status" value="1"/>
</dbReference>
<dbReference type="GO" id="GO:0016251">
    <property type="term" value="F:RNA polymerase II general transcription initiation factor activity"/>
    <property type="evidence" value="ECO:0007669"/>
    <property type="project" value="InterPro"/>
</dbReference>
<evidence type="ECO:0000256" key="4">
    <source>
        <dbReference type="ARBA" id="ARBA00023242"/>
    </source>
</evidence>
<dbReference type="Gene3D" id="1.10.1100.10">
    <property type="entry name" value="TAFII-230 TBP-binding domain"/>
    <property type="match status" value="1"/>
</dbReference>
<dbReference type="PANTHER" id="PTHR13900">
    <property type="entry name" value="TRANSCRIPTION INITIATION FACTOR TFIID"/>
    <property type="match status" value="1"/>
</dbReference>
<protein>
    <submittedName>
        <fullName evidence="9">Transcription initiation factor TFIID subunit 1-like</fullName>
    </submittedName>
</protein>
<dbReference type="Proteomes" id="UP000472262">
    <property type="component" value="Unassembled WGS sequence"/>
</dbReference>
<name>A0A672PMH2_SINGR</name>
<feature type="compositionally biased region" description="Basic and acidic residues" evidence="5">
    <location>
        <begin position="1166"/>
        <end position="1178"/>
    </location>
</feature>
<dbReference type="GO" id="GO:0004402">
    <property type="term" value="F:histone acetyltransferase activity"/>
    <property type="evidence" value="ECO:0007669"/>
    <property type="project" value="InterPro"/>
</dbReference>
<evidence type="ECO:0000259" key="8">
    <source>
        <dbReference type="Pfam" id="PF15288"/>
    </source>
</evidence>
<reference evidence="9" key="2">
    <citation type="submission" date="2025-09" db="UniProtKB">
        <authorList>
            <consortium name="Ensembl"/>
        </authorList>
    </citation>
    <scope>IDENTIFICATION</scope>
</reference>
<keyword evidence="4" id="KW-0539">Nucleus</keyword>
<dbReference type="Ensembl" id="ENSSGRT00000066542.1">
    <property type="protein sequence ID" value="ENSSGRP00000062398.1"/>
    <property type="gene ID" value="ENSSGRG00000032015.1"/>
</dbReference>
<feature type="compositionally biased region" description="Low complexity" evidence="5">
    <location>
        <begin position="176"/>
        <end position="189"/>
    </location>
</feature>
<feature type="region of interest" description="Disordered" evidence="5">
    <location>
        <begin position="60"/>
        <end position="208"/>
    </location>
</feature>
<feature type="compositionally biased region" description="Low complexity" evidence="5">
    <location>
        <begin position="381"/>
        <end position="391"/>
    </location>
</feature>
<feature type="compositionally biased region" description="Acidic residues" evidence="5">
    <location>
        <begin position="1509"/>
        <end position="1520"/>
    </location>
</feature>
<feature type="compositionally biased region" description="Acidic residues" evidence="5">
    <location>
        <begin position="395"/>
        <end position="409"/>
    </location>
</feature>
<feature type="compositionally biased region" description="Acidic residues" evidence="5">
    <location>
        <begin position="61"/>
        <end position="71"/>
    </location>
</feature>
<feature type="region of interest" description="Disordered" evidence="5">
    <location>
        <begin position="370"/>
        <end position="410"/>
    </location>
</feature>
<comment type="subcellular location">
    <subcellularLocation>
        <location evidence="1">Nucleus</location>
    </subcellularLocation>
</comment>
<dbReference type="InterPro" id="IPR036741">
    <property type="entry name" value="TAFII-230_TBP-bd_sf"/>
</dbReference>
<accession>A0A672PMH2</accession>
<dbReference type="InParanoid" id="A0A672PMH2"/>
<dbReference type="Pfam" id="PF09247">
    <property type="entry name" value="TBP-binding"/>
    <property type="match status" value="1"/>
</dbReference>
<feature type="region of interest" description="Disordered" evidence="5">
    <location>
        <begin position="255"/>
        <end position="311"/>
    </location>
</feature>
<keyword evidence="3" id="KW-0804">Transcription</keyword>
<dbReference type="PANTHER" id="PTHR13900:SF0">
    <property type="entry name" value="TRANSCRIPTION INITIATION FACTOR TFIID SUBUNIT 1"/>
    <property type="match status" value="1"/>
</dbReference>
<feature type="region of interest" description="Disordered" evidence="5">
    <location>
        <begin position="1290"/>
        <end position="1314"/>
    </location>
</feature>
<keyword evidence="2" id="KW-0805">Transcription regulation</keyword>
<evidence type="ECO:0000313" key="10">
    <source>
        <dbReference type="Proteomes" id="UP000472262"/>
    </source>
</evidence>
<sequence>MSDSDSDEDQDRPFHLTGFLFGNINENGQLEDDSVLDTESKKHLAGLGTLGLGSLITEITASEEDTAEQEQDQSNTDAEGWVRSTEDAVDYSDISEVAEDETRKYRQAMGNLQPSRRTDEEEDYDADCEDVDAKLMPPPPPPSQPTPAKKEDTATQNSSVTDEGDGIILPSIIAPSSVGDKVDFSSSSDSESESDRPSQGSGSGGQARCLTLPLAGIMQKDAAKALPGVTELFPEFRPGRVLRFLRLFGPGKNMPSVWRSARRKRKRKQREPQSDMATGDNESQPPEPGAKKKSGWDYEYAPPPPPEQCLSDDEITMMAPVESKFLQVSGEGDKVSEVRPKVAEWRYGPAQLWYDMLGVPEDGSGFHYGFKLGDDQKQDTTDTAAKTANPPAAEPDSEQEPPQEQEDEASPMQDELFLMVTQLQWEEDIIWNGEDVKHKGTKTQRASLAGWLPTSMTRNANAYNAQQGLSRSNSLLVPPTPPPLAKTLSISGSKRDKHNHDHQAAHEDDTPWFSIFPIDNEELVYGRWEDNIIWDDQRMDCLPSPPILTLDPNDENIILEIPDEKEERASHSPSKENKKETALKKSRILLGKTGVIKDEPQQNMSQPEIKDPWNLSNDEFYYPKQQGLRGTFGGNIIQHSIPAVELRQPFFPTHMGPMKLRQFHRPSLKKYSFGALSQPGPHPSQPLLKHIKKKAKMREQERQASGGGDMFFMRTAQDLTGKDGDLILAEYSEEYPPLLMQVGMATKIKNYYKRKPGKDPGAPDCKYGETVYCHTSPFLGSLHPGQLLQAFENNLFRAPIYLHKMPETDFLIIRTRQGYFIRELVDIFVVGQECPLYEVPGPNSKRANTHIRDFLQVFIYRLFWKSKDRPRRIRMEDIKKAFPSHSESSIRKRLKLCADFKRTGMDSNWWVLKPDFRLPTEEEIRAMVSPEQCCAYYSMQVAEQRLKDAGYGEKSFFAPEEENEEEFQMKIDDEVRTAPWNTTRAFIAAMKGKCLLEVTGVADPTGCGEGFSYVKVPNKPTQQKDDREPQPVKKTVTGTDADLRRLSLKNAKQLLRKFGVPEEEIKKLSRWEVIDVVRTMSTEQARSGEGPMSKFARGSRFSVAEHQERYKEECQRIFDLQNKVLESTEVLSTDTDSSSAEDSDFEEMGKNIENMLQNKKTSSQLSREREEQERKELQRMLMGEDNDRERGRKERRKGSSALSTSSHKDDDASSVTSLNSSATGRRLKIYRTFCDEDGKEYVRCWLHKNIVTLIRIVIFILFIRKFALFDEQHREEMRKERRRIQEQLRRLKRNQEKDKFKGPPEKKAKKAKERPDLKLKCGACGAIGHMRTNKFCPLYYQTNAPPSNPVAMTEEQEEELEKTVIHNDNEELIKVEGTKIVLGKQLIESADEVRRKSLVLKFPKQQLPPKKKRRVGTTGYWIFLGRMGEEESDVDIEGYEEDDDGKPKTPAPADDGDLDDEDEDDEDDLLMRPQRHMHRDEEEEEEEDDESSSRPAHASVLYQDLLMSDAEDDASEEEGDNPFSSIQLSESGSDSDAELGHQESTRIELEQEESMMSYEGEGPDGVMHMEDSNVSYGSYDDGDSQMHRLVSSPRTGERDGEEVYGISEEEEEEEDERRRGPSVLTQAQLSDDEEDSEEFRSVGGDSDMDSDN</sequence>
<evidence type="ECO:0000256" key="5">
    <source>
        <dbReference type="SAM" id="MobiDB-lite"/>
    </source>
</evidence>
<feature type="compositionally biased region" description="Basic and acidic residues" evidence="5">
    <location>
        <begin position="1290"/>
        <end position="1306"/>
    </location>
</feature>
<feature type="compositionally biased region" description="Basic residues" evidence="5">
    <location>
        <begin position="260"/>
        <end position="269"/>
    </location>
</feature>
<feature type="region of interest" description="Disordered" evidence="5">
    <location>
        <begin position="1436"/>
        <end position="1652"/>
    </location>
</feature>
<feature type="region of interest" description="Disordered" evidence="5">
    <location>
        <begin position="1155"/>
        <end position="1218"/>
    </location>
</feature>
<keyword evidence="10" id="KW-1185">Reference proteome</keyword>
<feature type="compositionally biased region" description="Polar residues" evidence="5">
    <location>
        <begin position="1522"/>
        <end position="1534"/>
    </location>
</feature>
<feature type="compositionally biased region" description="Pro residues" evidence="5">
    <location>
        <begin position="136"/>
        <end position="145"/>
    </location>
</feature>
<evidence type="ECO:0000313" key="9">
    <source>
        <dbReference type="Ensembl" id="ENSSGRP00000062398.1"/>
    </source>
</evidence>
<feature type="region of interest" description="Disordered" evidence="5">
    <location>
        <begin position="1017"/>
        <end position="1036"/>
    </location>
</feature>
<dbReference type="Pfam" id="PF15288">
    <property type="entry name" value="zf-CCHC_6"/>
    <property type="match status" value="1"/>
</dbReference>
<organism evidence="9 10">
    <name type="scientific">Sinocyclocheilus grahami</name>
    <name type="common">Dianchi golden-line fish</name>
    <name type="synonym">Barbus grahami</name>
    <dbReference type="NCBI Taxonomy" id="75366"/>
    <lineage>
        <taxon>Eukaryota</taxon>
        <taxon>Metazoa</taxon>
        <taxon>Chordata</taxon>
        <taxon>Craniata</taxon>
        <taxon>Vertebrata</taxon>
        <taxon>Euteleostomi</taxon>
        <taxon>Actinopterygii</taxon>
        <taxon>Neopterygii</taxon>
        <taxon>Teleostei</taxon>
        <taxon>Ostariophysi</taxon>
        <taxon>Cypriniformes</taxon>
        <taxon>Cyprinidae</taxon>
        <taxon>Cyprininae</taxon>
        <taxon>Sinocyclocheilus</taxon>
    </lineage>
</organism>
<dbReference type="GO" id="GO:0017025">
    <property type="term" value="F:TBP-class protein binding"/>
    <property type="evidence" value="ECO:0007669"/>
    <property type="project" value="InterPro"/>
</dbReference>
<feature type="domain" description="TAFII-230 TBP-binding" evidence="6">
    <location>
        <begin position="3"/>
        <end position="64"/>
    </location>
</feature>
<feature type="compositionally biased region" description="Basic and acidic residues" evidence="5">
    <location>
        <begin position="1022"/>
        <end position="1031"/>
    </location>
</feature>
<feature type="domain" description="Transcription initiation factor TFIID subunit 1 histone acetyltransferase" evidence="7">
    <location>
        <begin position="613"/>
        <end position="1075"/>
    </location>
</feature>
<dbReference type="InterPro" id="IPR009067">
    <property type="entry name" value="TAF_II_230-bd"/>
</dbReference>
<evidence type="ECO:0000259" key="7">
    <source>
        <dbReference type="Pfam" id="PF12157"/>
    </source>
</evidence>
<evidence type="ECO:0000256" key="3">
    <source>
        <dbReference type="ARBA" id="ARBA00023163"/>
    </source>
</evidence>
<proteinExistence type="predicted"/>
<dbReference type="InterPro" id="IPR040240">
    <property type="entry name" value="TAF1"/>
</dbReference>
<gene>
    <name evidence="9" type="primary">LOC107548447</name>
</gene>